<keyword evidence="1" id="KW-0472">Membrane</keyword>
<sequence length="67" mass="7299">MIERLSAFGRFVVDFVVGDDWLVAVVVVLGLGVTAVLARAGVPAWWVLPAAVALVLPLSLWRATRRR</sequence>
<protein>
    <recommendedName>
        <fullName evidence="4">MYXO-CTERM domain-containing protein</fullName>
    </recommendedName>
</protein>
<evidence type="ECO:0000313" key="3">
    <source>
        <dbReference type="Proteomes" id="UP000820669"/>
    </source>
</evidence>
<evidence type="ECO:0008006" key="4">
    <source>
        <dbReference type="Google" id="ProtNLM"/>
    </source>
</evidence>
<dbReference type="RefSeq" id="WP_169381201.1">
    <property type="nucleotide sequence ID" value="NZ_JAAXLA010000015.1"/>
</dbReference>
<dbReference type="EMBL" id="JAAXLA010000015">
    <property type="protein sequence ID" value="NMH97751.1"/>
    <property type="molecule type" value="Genomic_DNA"/>
</dbReference>
<keyword evidence="3" id="KW-1185">Reference proteome</keyword>
<feature type="transmembrane region" description="Helical" evidence="1">
    <location>
        <begin position="44"/>
        <end position="61"/>
    </location>
</feature>
<keyword evidence="1" id="KW-0812">Transmembrane</keyword>
<proteinExistence type="predicted"/>
<evidence type="ECO:0000256" key="1">
    <source>
        <dbReference type="SAM" id="Phobius"/>
    </source>
</evidence>
<feature type="transmembrane region" description="Helical" evidence="1">
    <location>
        <begin position="21"/>
        <end position="38"/>
    </location>
</feature>
<organism evidence="2 3">
    <name type="scientific">Pseudonocardia acidicola</name>
    <dbReference type="NCBI Taxonomy" id="2724939"/>
    <lineage>
        <taxon>Bacteria</taxon>
        <taxon>Bacillati</taxon>
        <taxon>Actinomycetota</taxon>
        <taxon>Actinomycetes</taxon>
        <taxon>Pseudonocardiales</taxon>
        <taxon>Pseudonocardiaceae</taxon>
        <taxon>Pseudonocardia</taxon>
    </lineage>
</organism>
<reference evidence="2 3" key="1">
    <citation type="submission" date="2020-04" db="EMBL/GenBank/DDBJ databases">
        <authorList>
            <person name="Klaysubun C."/>
            <person name="Duangmal K."/>
            <person name="Lipun K."/>
        </authorList>
    </citation>
    <scope>NUCLEOTIDE SEQUENCE [LARGE SCALE GENOMIC DNA]</scope>
    <source>
        <strain evidence="2 3">K10HN5</strain>
    </source>
</reference>
<name>A0ABX1S870_9PSEU</name>
<dbReference type="Proteomes" id="UP000820669">
    <property type="component" value="Unassembled WGS sequence"/>
</dbReference>
<keyword evidence="1" id="KW-1133">Transmembrane helix</keyword>
<accession>A0ABX1S870</accession>
<comment type="caution">
    <text evidence="2">The sequence shown here is derived from an EMBL/GenBank/DDBJ whole genome shotgun (WGS) entry which is preliminary data.</text>
</comment>
<gene>
    <name evidence="2" type="ORF">HF526_10575</name>
</gene>
<evidence type="ECO:0000313" key="2">
    <source>
        <dbReference type="EMBL" id="NMH97751.1"/>
    </source>
</evidence>